<protein>
    <submittedName>
        <fullName evidence="1">Uncharacterized protein</fullName>
    </submittedName>
</protein>
<evidence type="ECO:0000313" key="1">
    <source>
        <dbReference type="EMBL" id="VZR99580.1"/>
    </source>
</evidence>
<reference evidence="1" key="1">
    <citation type="submission" date="2019-11" db="EMBL/GenBank/DDBJ databases">
        <authorList>
            <person name="Falquet L."/>
            <person name="Falquet L."/>
        </authorList>
    </citation>
    <scope>NUCLEOTIDE SEQUENCE</scope>
    <source>
        <strain evidence="1">14/OD_0535</strain>
    </source>
</reference>
<sequence length="202" mass="23454">MSYLSQIQNRINHFEPGTVFISNDFLDIASNETVRRTLNKLAHDHKIKRIMNGFYYSPAYSELIQEYEAFGVHELAISIARKYNWEIAPFGIACLNILGLSTQVPAKNIYVSNGKNKTYKINKKVIEFKKVSNKEISNMSLKTKIVIQAIKEVGKNNLTKKDINRIRHRLSEVEIQNLLKEASCTTVWIYDYIKEICKDQYE</sequence>
<dbReference type="Proteomes" id="UP001178740">
    <property type="component" value="Chromosome"/>
</dbReference>
<dbReference type="RefSeq" id="WP_278300407.1">
    <property type="nucleotide sequence ID" value="NZ_CP113499.1"/>
</dbReference>
<organism evidence="1">
    <name type="scientific">Mycoplasma feriruminatoris</name>
    <dbReference type="NCBI Taxonomy" id="1179777"/>
    <lineage>
        <taxon>Bacteria</taxon>
        <taxon>Bacillati</taxon>
        <taxon>Mycoplasmatota</taxon>
        <taxon>Mollicutes</taxon>
        <taxon>Mycoplasmataceae</taxon>
        <taxon>Mycoplasma</taxon>
    </lineage>
</organism>
<dbReference type="InterPro" id="IPR045738">
    <property type="entry name" value="DUF6088"/>
</dbReference>
<evidence type="ECO:0000313" key="2">
    <source>
        <dbReference type="EMBL" id="WFQ94918.1"/>
    </source>
</evidence>
<dbReference type="EMBL" id="CP113499">
    <property type="protein sequence ID" value="WFQ94918.1"/>
    <property type="molecule type" value="Genomic_DNA"/>
</dbReference>
<reference evidence="2" key="2">
    <citation type="submission" date="2022-11" db="EMBL/GenBank/DDBJ databases">
        <title>Comparative genomic analysis of Mycoplasma feriruminatoris and the Mycoplasma mycoides cluster.</title>
        <authorList>
            <person name="Baby V."/>
            <person name="Ambroset C."/>
            <person name="Gaurivaud P."/>
            <person name="Boury C."/>
            <person name="Guichoux E."/>
            <person name="Lartigue C."/>
            <person name="Tardy F."/>
            <person name="Sirand-Pugnet P."/>
        </authorList>
    </citation>
    <scope>NUCLEOTIDE SEQUENCE</scope>
    <source>
        <strain evidence="2">L15407</strain>
    </source>
</reference>
<dbReference type="AlphaFoldDB" id="A0A654IL74"/>
<proteinExistence type="predicted"/>
<dbReference type="Pfam" id="PF19570">
    <property type="entry name" value="DUF6088"/>
    <property type="match status" value="1"/>
</dbReference>
<accession>A0A654IL74</accession>
<gene>
    <name evidence="1" type="ORF">MF5583_00150</name>
    <name evidence="2" type="ORF">MFERI15407_00149</name>
</gene>
<dbReference type="EMBL" id="LR739236">
    <property type="protein sequence ID" value="VZR99580.1"/>
    <property type="molecule type" value="Genomic_DNA"/>
</dbReference>
<name>A0A654IL74_9MOLU</name>